<dbReference type="PROSITE" id="PS51257">
    <property type="entry name" value="PROKAR_LIPOPROTEIN"/>
    <property type="match status" value="1"/>
</dbReference>
<evidence type="ECO:0000256" key="2">
    <source>
        <dbReference type="SAM" id="SignalP"/>
    </source>
</evidence>
<name>A0ABX0U5W0_9FLAO</name>
<evidence type="ECO:0000313" key="4">
    <source>
        <dbReference type="Proteomes" id="UP000745859"/>
    </source>
</evidence>
<feature type="chain" id="PRO_5046049953" evidence="2">
    <location>
        <begin position="23"/>
        <end position="247"/>
    </location>
</feature>
<evidence type="ECO:0000256" key="1">
    <source>
        <dbReference type="SAM" id="MobiDB-lite"/>
    </source>
</evidence>
<dbReference type="RefSeq" id="WP_167183847.1">
    <property type="nucleotide sequence ID" value="NZ_JAASQL010000001.1"/>
</dbReference>
<accession>A0ABX0U5W0</accession>
<keyword evidence="2" id="KW-0732">Signal</keyword>
<feature type="signal peptide" evidence="2">
    <location>
        <begin position="1"/>
        <end position="22"/>
    </location>
</feature>
<feature type="region of interest" description="Disordered" evidence="1">
    <location>
        <begin position="26"/>
        <end position="56"/>
    </location>
</feature>
<evidence type="ECO:0000313" key="3">
    <source>
        <dbReference type="EMBL" id="NIJ44233.1"/>
    </source>
</evidence>
<feature type="compositionally biased region" description="Acidic residues" evidence="1">
    <location>
        <begin position="34"/>
        <end position="50"/>
    </location>
</feature>
<dbReference type="Proteomes" id="UP000745859">
    <property type="component" value="Unassembled WGS sequence"/>
</dbReference>
<keyword evidence="4" id="KW-1185">Reference proteome</keyword>
<gene>
    <name evidence="3" type="ORF">FHR24_000672</name>
</gene>
<comment type="caution">
    <text evidence="3">The sequence shown here is derived from an EMBL/GenBank/DDBJ whole genome shotgun (WGS) entry which is preliminary data.</text>
</comment>
<dbReference type="Gene3D" id="2.60.120.260">
    <property type="entry name" value="Galactose-binding domain-like"/>
    <property type="match status" value="1"/>
</dbReference>
<sequence length="247" mass="27442">MKKLLFLPIVIFSLLISCTDDASEDNFIPPTEEAPIDENNEDNDDDDNGDNETPTACNITTKDGLLILEGESFELQGKWGVVADEKASGGKYIEYTGANNYNSPNLTHEISVKFYVPAKAGYRVKWFMRQPPEEASGDLANDVWIYFPGDLGRAYVNQQPVTLEHYEKFVSRSAKDGEFAFGGALDLHNPKSSSWMTVDFPEAGEYTLNICARSKHFQLDKIILSTGLDNDVVAETSKDLTETSTCD</sequence>
<organism evidence="3 4">
    <name type="scientific">Wenyingzhuangia heitensis</name>
    <dbReference type="NCBI Taxonomy" id="1487859"/>
    <lineage>
        <taxon>Bacteria</taxon>
        <taxon>Pseudomonadati</taxon>
        <taxon>Bacteroidota</taxon>
        <taxon>Flavobacteriia</taxon>
        <taxon>Flavobacteriales</taxon>
        <taxon>Flavobacteriaceae</taxon>
        <taxon>Wenyingzhuangia</taxon>
    </lineage>
</organism>
<protein>
    <submittedName>
        <fullName evidence="3">Uncharacterized protein</fullName>
    </submittedName>
</protein>
<dbReference type="EMBL" id="JAASQL010000001">
    <property type="protein sequence ID" value="NIJ44233.1"/>
    <property type="molecule type" value="Genomic_DNA"/>
</dbReference>
<reference evidence="3 4" key="1">
    <citation type="submission" date="2020-03" db="EMBL/GenBank/DDBJ databases">
        <title>Genomic Encyclopedia of Type Strains, Phase IV (KMG-IV): sequencing the most valuable type-strain genomes for metagenomic binning, comparative biology and taxonomic classification.</title>
        <authorList>
            <person name="Goeker M."/>
        </authorList>
    </citation>
    <scope>NUCLEOTIDE SEQUENCE [LARGE SCALE GENOMIC DNA]</scope>
    <source>
        <strain evidence="3 4">DSM 101599</strain>
    </source>
</reference>
<proteinExistence type="predicted"/>